<dbReference type="PANTHER" id="PTHR23501">
    <property type="entry name" value="MAJOR FACILITATOR SUPERFAMILY"/>
    <property type="match status" value="1"/>
</dbReference>
<evidence type="ECO:0000256" key="6">
    <source>
        <dbReference type="SAM" id="MobiDB-lite"/>
    </source>
</evidence>
<dbReference type="Pfam" id="PF07690">
    <property type="entry name" value="MFS_1"/>
    <property type="match status" value="1"/>
</dbReference>
<feature type="transmembrane region" description="Helical" evidence="7">
    <location>
        <begin position="180"/>
        <end position="200"/>
    </location>
</feature>
<dbReference type="GO" id="GO:0022857">
    <property type="term" value="F:transmembrane transporter activity"/>
    <property type="evidence" value="ECO:0007669"/>
    <property type="project" value="InterPro"/>
</dbReference>
<comment type="subcellular location">
    <subcellularLocation>
        <location evidence="1">Membrane</location>
        <topology evidence="1">Multi-pass membrane protein</topology>
    </subcellularLocation>
</comment>
<dbReference type="InterPro" id="IPR036259">
    <property type="entry name" value="MFS_trans_sf"/>
</dbReference>
<dbReference type="InterPro" id="IPR011701">
    <property type="entry name" value="MFS"/>
</dbReference>
<feature type="transmembrane region" description="Helical" evidence="7">
    <location>
        <begin position="493"/>
        <end position="511"/>
    </location>
</feature>
<dbReference type="Gene3D" id="1.20.1250.20">
    <property type="entry name" value="MFS general substrate transporter like domains"/>
    <property type="match status" value="2"/>
</dbReference>
<evidence type="ECO:0000256" key="1">
    <source>
        <dbReference type="ARBA" id="ARBA00004141"/>
    </source>
</evidence>
<proteinExistence type="inferred from homology"/>
<dbReference type="GO" id="GO:0005886">
    <property type="term" value="C:plasma membrane"/>
    <property type="evidence" value="ECO:0007669"/>
    <property type="project" value="TreeGrafter"/>
</dbReference>
<accession>A0A1E4SV07</accession>
<keyword evidence="4 7" id="KW-1133">Transmembrane helix</keyword>
<feature type="transmembrane region" description="Helical" evidence="7">
    <location>
        <begin position="248"/>
        <end position="265"/>
    </location>
</feature>
<evidence type="ECO:0000313" key="9">
    <source>
        <dbReference type="EMBL" id="ODV83338.1"/>
    </source>
</evidence>
<evidence type="ECO:0000256" key="2">
    <source>
        <dbReference type="ARBA" id="ARBA00008335"/>
    </source>
</evidence>
<dbReference type="AlphaFoldDB" id="A0A1E4SV07"/>
<feature type="transmembrane region" description="Helical" evidence="7">
    <location>
        <begin position="24"/>
        <end position="41"/>
    </location>
</feature>
<evidence type="ECO:0000256" key="4">
    <source>
        <dbReference type="ARBA" id="ARBA00022989"/>
    </source>
</evidence>
<dbReference type="Proteomes" id="UP000094801">
    <property type="component" value="Unassembled WGS sequence"/>
</dbReference>
<feature type="transmembrane region" description="Helical" evidence="7">
    <location>
        <begin position="378"/>
        <end position="403"/>
    </location>
</feature>
<feature type="domain" description="Major facilitator superfamily (MFS) profile" evidence="8">
    <location>
        <begin position="27"/>
        <end position="516"/>
    </location>
</feature>
<dbReference type="PROSITE" id="PS50850">
    <property type="entry name" value="MFS"/>
    <property type="match status" value="1"/>
</dbReference>
<sequence length="591" mass="65247">MSTIKPKKTITLQDQTNILPKKQLVVAFAALSLGLLVSFIDQTSTNINQPEIAADLNALSTVSWAGTSMFIGQTVFQILSGRLSDIFNRKNVLLFCLVLLMLTQLATSFCKTATQLFIFRGFAGLANGGITSLTMMAVSDIVTLEERGKYQGILGTCVALGNAIGPFISSGFAKSVNWKGIYWLACPLTACVTIVSYFFVPKPPNFDFKWKNFKKIDYYGFFTSVTGIILFLVAISAGGNTYSWNSNLVIVLLTIGSFFLILFFITQWKISKLPMMPLRLYKDPSIALMLFQNILFGIVYSTNISFIPLYFELVRGHSAISAACLSLPMVLTQSVSGTICGFLISKYKRYNFVIQYGFTMWTLGVALQMGLFNQSIPTVGLCFIMLVQGAGIGGVFQPTIVALQAHCLPVDRAVVIATRNFNRSVGGSVGIAAATSIMSNTFKSKLSKLQLDLTTEQIASLEKNIFGRVDMSHYSASDKIKVKKVIYQSLHSVFIFLLPLIAFCWITCFLIKDSGLSRPEDKITKHEDQEEDEEEESEKVKIDNTNASTHDLDAENINLPENQKDFDELNSINSLDSTNDVPVTVKALNSH</sequence>
<dbReference type="PRINTS" id="PR01036">
    <property type="entry name" value="TCRTETB"/>
</dbReference>
<feature type="transmembrane region" description="Helical" evidence="7">
    <location>
        <begin position="286"/>
        <end position="307"/>
    </location>
</feature>
<comment type="similarity">
    <text evidence="2">Belongs to the major facilitator superfamily.</text>
</comment>
<feature type="transmembrane region" description="Helical" evidence="7">
    <location>
        <begin position="116"/>
        <end position="138"/>
    </location>
</feature>
<dbReference type="SUPFAM" id="SSF103473">
    <property type="entry name" value="MFS general substrate transporter"/>
    <property type="match status" value="1"/>
</dbReference>
<feature type="region of interest" description="Disordered" evidence="6">
    <location>
        <begin position="522"/>
        <end position="560"/>
    </location>
</feature>
<feature type="transmembrane region" description="Helical" evidence="7">
    <location>
        <begin position="92"/>
        <end position="110"/>
    </location>
</feature>
<evidence type="ECO:0000256" key="7">
    <source>
        <dbReference type="SAM" id="Phobius"/>
    </source>
</evidence>
<keyword evidence="10" id="KW-1185">Reference proteome</keyword>
<evidence type="ECO:0000259" key="8">
    <source>
        <dbReference type="PROSITE" id="PS50850"/>
    </source>
</evidence>
<feature type="transmembrane region" description="Helical" evidence="7">
    <location>
        <begin position="352"/>
        <end position="372"/>
    </location>
</feature>
<organism evidence="9 10">
    <name type="scientific">[Candida] arabinofermentans NRRL YB-2248</name>
    <dbReference type="NCBI Taxonomy" id="983967"/>
    <lineage>
        <taxon>Eukaryota</taxon>
        <taxon>Fungi</taxon>
        <taxon>Dikarya</taxon>
        <taxon>Ascomycota</taxon>
        <taxon>Saccharomycotina</taxon>
        <taxon>Pichiomycetes</taxon>
        <taxon>Pichiales</taxon>
        <taxon>Pichiaceae</taxon>
        <taxon>Ogataea</taxon>
        <taxon>Ogataea/Candida clade</taxon>
    </lineage>
</organism>
<dbReference type="STRING" id="983967.A0A1E4SV07"/>
<gene>
    <name evidence="9" type="ORF">CANARDRAFT_9739</name>
</gene>
<dbReference type="OrthoDB" id="10021397at2759"/>
<feature type="transmembrane region" description="Helical" evidence="7">
    <location>
        <begin position="221"/>
        <end position="242"/>
    </location>
</feature>
<evidence type="ECO:0000313" key="10">
    <source>
        <dbReference type="Proteomes" id="UP000094801"/>
    </source>
</evidence>
<reference evidence="10" key="1">
    <citation type="submission" date="2016-04" db="EMBL/GenBank/DDBJ databases">
        <title>Comparative genomics of biotechnologically important yeasts.</title>
        <authorList>
            <consortium name="DOE Joint Genome Institute"/>
            <person name="Riley R."/>
            <person name="Haridas S."/>
            <person name="Wolfe K.H."/>
            <person name="Lopes M.R."/>
            <person name="Hittinger C.T."/>
            <person name="Goker M."/>
            <person name="Salamov A."/>
            <person name="Wisecaver J."/>
            <person name="Long T.M."/>
            <person name="Aerts A.L."/>
            <person name="Barry K."/>
            <person name="Choi C."/>
            <person name="Clum A."/>
            <person name="Coughlan A.Y."/>
            <person name="Deshpande S."/>
            <person name="Douglass A.P."/>
            <person name="Hanson S.J."/>
            <person name="Klenk H.-P."/>
            <person name="Labutti K."/>
            <person name="Lapidus A."/>
            <person name="Lindquist E."/>
            <person name="Lipzen A."/>
            <person name="Meier-Kolthoff J.P."/>
            <person name="Ohm R.A."/>
            <person name="Otillar R.P."/>
            <person name="Pangilinan J."/>
            <person name="Peng Y."/>
            <person name="Rokas A."/>
            <person name="Rosa C.A."/>
            <person name="Scheuner C."/>
            <person name="Sibirny A.A."/>
            <person name="Slot J.C."/>
            <person name="Stielow J.B."/>
            <person name="Sun H."/>
            <person name="Kurtzman C.P."/>
            <person name="Blackwell M."/>
            <person name="Grigoriev I.V."/>
            <person name="Jeffries T.W."/>
        </authorList>
    </citation>
    <scope>NUCLEOTIDE SEQUENCE [LARGE SCALE GENOMIC DNA]</scope>
    <source>
        <strain evidence="10">NRRL YB-2248</strain>
    </source>
</reference>
<dbReference type="EMBL" id="KV453865">
    <property type="protein sequence ID" value="ODV83338.1"/>
    <property type="molecule type" value="Genomic_DNA"/>
</dbReference>
<dbReference type="InterPro" id="IPR020846">
    <property type="entry name" value="MFS_dom"/>
</dbReference>
<evidence type="ECO:0000256" key="3">
    <source>
        <dbReference type="ARBA" id="ARBA00022692"/>
    </source>
</evidence>
<keyword evidence="3 7" id="KW-0812">Transmembrane</keyword>
<keyword evidence="5 7" id="KW-0472">Membrane</keyword>
<feature type="transmembrane region" description="Helical" evidence="7">
    <location>
        <begin position="150"/>
        <end position="168"/>
    </location>
</feature>
<dbReference type="PANTHER" id="PTHR23501:SF78">
    <property type="entry name" value="MAJOR FACILITATOR SUPERFAMILY (MFS) PROFILE DOMAIN-CONTAINING PROTEIN-RELATED"/>
    <property type="match status" value="1"/>
</dbReference>
<evidence type="ECO:0000256" key="5">
    <source>
        <dbReference type="ARBA" id="ARBA00023136"/>
    </source>
</evidence>
<protein>
    <recommendedName>
        <fullName evidence="8">Major facilitator superfamily (MFS) profile domain-containing protein</fullName>
    </recommendedName>
</protein>
<name>A0A1E4SV07_9ASCO</name>